<evidence type="ECO:0000313" key="1">
    <source>
        <dbReference type="EMBL" id="GGK36452.1"/>
    </source>
</evidence>
<evidence type="ECO:0000313" key="2">
    <source>
        <dbReference type="Proteomes" id="UP000647587"/>
    </source>
</evidence>
<sequence>MDLVVLMNYKREARADQAREFDGWNRFAMSVRVGGQVAAGTALYINTAQENLAQVRRTVELGLDGWVGYSYRTPELGVEQGMKTGDKAYRELSRLLVGESAAR</sequence>
<organism evidence="1 2">
    <name type="scientific">Deinococcus malanensis</name>
    <dbReference type="NCBI Taxonomy" id="1706855"/>
    <lineage>
        <taxon>Bacteria</taxon>
        <taxon>Thermotogati</taxon>
        <taxon>Deinococcota</taxon>
        <taxon>Deinococci</taxon>
        <taxon>Deinococcales</taxon>
        <taxon>Deinococcaceae</taxon>
        <taxon>Deinococcus</taxon>
    </lineage>
</organism>
<accession>A0ABQ2EZP7</accession>
<protein>
    <submittedName>
        <fullName evidence="1">Uncharacterized protein</fullName>
    </submittedName>
</protein>
<keyword evidence="2" id="KW-1185">Reference proteome</keyword>
<dbReference type="Proteomes" id="UP000647587">
    <property type="component" value="Unassembled WGS sequence"/>
</dbReference>
<dbReference type="RefSeq" id="WP_189010711.1">
    <property type="nucleotide sequence ID" value="NZ_BMPP01000016.1"/>
</dbReference>
<reference evidence="2" key="1">
    <citation type="journal article" date="2019" name="Int. J. Syst. Evol. Microbiol.">
        <title>The Global Catalogue of Microorganisms (GCM) 10K type strain sequencing project: providing services to taxonomists for standard genome sequencing and annotation.</title>
        <authorList>
            <consortium name="The Broad Institute Genomics Platform"/>
            <consortium name="The Broad Institute Genome Sequencing Center for Infectious Disease"/>
            <person name="Wu L."/>
            <person name="Ma J."/>
        </authorList>
    </citation>
    <scope>NUCLEOTIDE SEQUENCE [LARGE SCALE GENOMIC DNA]</scope>
    <source>
        <strain evidence="2">JCM 30331</strain>
    </source>
</reference>
<name>A0ABQ2EZP7_9DEIO</name>
<proteinExistence type="predicted"/>
<gene>
    <name evidence="1" type="ORF">GCM10008955_32870</name>
</gene>
<comment type="caution">
    <text evidence="1">The sequence shown here is derived from an EMBL/GenBank/DDBJ whole genome shotgun (WGS) entry which is preliminary data.</text>
</comment>
<dbReference type="EMBL" id="BMPP01000016">
    <property type="protein sequence ID" value="GGK36452.1"/>
    <property type="molecule type" value="Genomic_DNA"/>
</dbReference>